<protein>
    <submittedName>
        <fullName evidence="1">Uncharacterized protein</fullName>
    </submittedName>
</protein>
<name>A0ABU8I3Z3_9SPHI</name>
<reference evidence="1 2" key="1">
    <citation type="submission" date="2024-01" db="EMBL/GenBank/DDBJ databases">
        <title>Sphingobacterium tenebrionis sp. nov., a novel endophyte isolated from tenebrio molitor intestines.</title>
        <authorList>
            <person name="Zhang C."/>
        </authorList>
    </citation>
    <scope>NUCLEOTIDE SEQUENCE [LARGE SCALE GENOMIC DNA]</scope>
    <source>
        <strain evidence="1 2">PU5-4</strain>
    </source>
</reference>
<evidence type="ECO:0000313" key="1">
    <source>
        <dbReference type="EMBL" id="MEI5984421.1"/>
    </source>
</evidence>
<dbReference type="Proteomes" id="UP001363035">
    <property type="component" value="Unassembled WGS sequence"/>
</dbReference>
<proteinExistence type="predicted"/>
<keyword evidence="2" id="KW-1185">Reference proteome</keyword>
<gene>
    <name evidence="1" type="ORF">VJ786_05845</name>
</gene>
<comment type="caution">
    <text evidence="1">The sequence shown here is derived from an EMBL/GenBank/DDBJ whole genome shotgun (WGS) entry which is preliminary data.</text>
</comment>
<sequence length="162" mass="17336">MVQVVYGQSRDVTVNVELRDVLSGGGTGDGGTATGSNNVAFLFDTEAKYRQTQTQVVADQLRVLATRNYNINVKAQTPTFTSTTSSSTLPLSILKVSTALNGTTSFSTAVVPTTVDQVVYTGGVPTLSQGFDFKYEIEPNVLLVQAPKEQYNVVLTYTVVAN</sequence>
<dbReference type="EMBL" id="JAYLLN010000009">
    <property type="protein sequence ID" value="MEI5984421.1"/>
    <property type="molecule type" value="Genomic_DNA"/>
</dbReference>
<dbReference type="RefSeq" id="WP_099365533.1">
    <property type="nucleotide sequence ID" value="NZ_JAYLLN010000009.1"/>
</dbReference>
<evidence type="ECO:0000313" key="2">
    <source>
        <dbReference type="Proteomes" id="UP001363035"/>
    </source>
</evidence>
<accession>A0ABU8I3Z3</accession>
<organism evidence="1 2">
    <name type="scientific">Sphingobacterium tenebrionis</name>
    <dbReference type="NCBI Taxonomy" id="3111775"/>
    <lineage>
        <taxon>Bacteria</taxon>
        <taxon>Pseudomonadati</taxon>
        <taxon>Bacteroidota</taxon>
        <taxon>Sphingobacteriia</taxon>
        <taxon>Sphingobacteriales</taxon>
        <taxon>Sphingobacteriaceae</taxon>
        <taxon>Sphingobacterium</taxon>
    </lineage>
</organism>